<reference evidence="2 3" key="1">
    <citation type="submission" date="2015-09" db="EMBL/GenBank/DDBJ databases">
        <title>Trachymyrmex cornetzi WGS genome.</title>
        <authorList>
            <person name="Nygaard S."/>
            <person name="Hu H."/>
            <person name="Boomsma J."/>
            <person name="Zhang G."/>
        </authorList>
    </citation>
    <scope>NUCLEOTIDE SEQUENCE [LARGE SCALE GENOMIC DNA]</scope>
    <source>
        <strain evidence="2">Tcor2-1</strain>
        <tissue evidence="2">Whole body</tissue>
    </source>
</reference>
<gene>
    <name evidence="2" type="ORF">ALC57_12371</name>
</gene>
<protein>
    <submittedName>
        <fullName evidence="2">Uncharacterized protein</fullName>
    </submittedName>
</protein>
<dbReference type="Proteomes" id="UP000078492">
    <property type="component" value="Unassembled WGS sequence"/>
</dbReference>
<dbReference type="AlphaFoldDB" id="A0A195DR84"/>
<evidence type="ECO:0000313" key="2">
    <source>
        <dbReference type="EMBL" id="KYN15322.1"/>
    </source>
</evidence>
<sequence>MYRRVSGELKPNPQEVWTRLGGANRLKVGGESECSKDESFTAMTGFALRLLSIPHRSEVGVDLETRVHVSETSINYPRSTFRKSFAQRNPPHVVRTLPRYAAYRFREAVRRAIGAALTLRKSSLSSSLSSSSSSSRSASDFENVKGQRAAAPAPATARLRGSYEPHAKRVRLPLPPRSAGSLGILGILGLNSDTGRSRIRLSRV</sequence>
<organism evidence="2 3">
    <name type="scientific">Trachymyrmex cornetzi</name>
    <dbReference type="NCBI Taxonomy" id="471704"/>
    <lineage>
        <taxon>Eukaryota</taxon>
        <taxon>Metazoa</taxon>
        <taxon>Ecdysozoa</taxon>
        <taxon>Arthropoda</taxon>
        <taxon>Hexapoda</taxon>
        <taxon>Insecta</taxon>
        <taxon>Pterygota</taxon>
        <taxon>Neoptera</taxon>
        <taxon>Endopterygota</taxon>
        <taxon>Hymenoptera</taxon>
        <taxon>Apocrita</taxon>
        <taxon>Aculeata</taxon>
        <taxon>Formicoidea</taxon>
        <taxon>Formicidae</taxon>
        <taxon>Myrmicinae</taxon>
        <taxon>Trachymyrmex</taxon>
    </lineage>
</organism>
<keyword evidence="3" id="KW-1185">Reference proteome</keyword>
<evidence type="ECO:0000313" key="3">
    <source>
        <dbReference type="Proteomes" id="UP000078492"/>
    </source>
</evidence>
<proteinExistence type="predicted"/>
<feature type="compositionally biased region" description="Low complexity" evidence="1">
    <location>
        <begin position="125"/>
        <end position="138"/>
    </location>
</feature>
<name>A0A195DR84_9HYME</name>
<dbReference type="EMBL" id="KQ980581">
    <property type="protein sequence ID" value="KYN15322.1"/>
    <property type="molecule type" value="Genomic_DNA"/>
</dbReference>
<accession>A0A195DR84</accession>
<evidence type="ECO:0000256" key="1">
    <source>
        <dbReference type="SAM" id="MobiDB-lite"/>
    </source>
</evidence>
<feature type="region of interest" description="Disordered" evidence="1">
    <location>
        <begin position="125"/>
        <end position="172"/>
    </location>
</feature>